<dbReference type="Proteomes" id="UP001262889">
    <property type="component" value="Unassembled WGS sequence"/>
</dbReference>
<dbReference type="InterPro" id="IPR010994">
    <property type="entry name" value="RuvA_2-like"/>
</dbReference>
<reference evidence="3 4" key="1">
    <citation type="submission" date="2023-09" db="EMBL/GenBank/DDBJ databases">
        <authorList>
            <person name="Rey-Velasco X."/>
        </authorList>
    </citation>
    <scope>NUCLEOTIDE SEQUENCE [LARGE SCALE GENOMIC DNA]</scope>
    <source>
        <strain evidence="3 4">F363</strain>
    </source>
</reference>
<proteinExistence type="predicted"/>
<keyword evidence="1" id="KW-1133">Transmembrane helix</keyword>
<dbReference type="Pfam" id="PF12836">
    <property type="entry name" value="HHH_3"/>
    <property type="match status" value="2"/>
</dbReference>
<gene>
    <name evidence="3" type="ORF">RM553_09205</name>
</gene>
<keyword evidence="1" id="KW-0812">Transmembrane</keyword>
<feature type="transmembrane region" description="Helical" evidence="1">
    <location>
        <begin position="16"/>
        <end position="35"/>
    </location>
</feature>
<dbReference type="PANTHER" id="PTHR21180:SF32">
    <property type="entry name" value="ENDONUCLEASE_EXONUCLEASE_PHOSPHATASE FAMILY DOMAIN-CONTAINING PROTEIN 1"/>
    <property type="match status" value="1"/>
</dbReference>
<sequence>MNFFKSHFVFNRSQQNGIFLLVFIIIILQVILFAVDFSSEAVTPEISDHELEGLQKKIDSVKLASAKKDPEIFPFNPNFITDYKGYTLGMSPAEIDRLLAFRESGKWINSAEDFQEVTNVSDALLKKISPYFQFPKWVQQQGKIAAKLNNAISAKVERKDINQAGLEDLMQVNGIGEVLAQRIINYRNKIGGFIDDIQLKDIYGLGYEARENLLREFSVKNEPEIEKKSINTINVLELSEVPYFSYELAREVVNYRNLHSGITSFEELAKISSFPADKIDRIKLYLTLD</sequence>
<feature type="domain" description="Helix-hairpin-helix DNA-binding motif class 1" evidence="2">
    <location>
        <begin position="167"/>
        <end position="186"/>
    </location>
</feature>
<keyword evidence="4" id="KW-1185">Reference proteome</keyword>
<evidence type="ECO:0000259" key="2">
    <source>
        <dbReference type="SMART" id="SM00278"/>
    </source>
</evidence>
<name>A0ABU3C9W7_9FLAO</name>
<feature type="domain" description="Helix-hairpin-helix DNA-binding motif class 1" evidence="2">
    <location>
        <begin position="236"/>
        <end position="255"/>
    </location>
</feature>
<evidence type="ECO:0000313" key="4">
    <source>
        <dbReference type="Proteomes" id="UP001262889"/>
    </source>
</evidence>
<dbReference type="RefSeq" id="WP_311534623.1">
    <property type="nucleotide sequence ID" value="NZ_JAVRHQ010000009.1"/>
</dbReference>
<dbReference type="InterPro" id="IPR051675">
    <property type="entry name" value="Endo/Exo/Phosphatase_dom_1"/>
</dbReference>
<feature type="domain" description="Helix-hairpin-helix DNA-binding motif class 1" evidence="2">
    <location>
        <begin position="197"/>
        <end position="216"/>
    </location>
</feature>
<dbReference type="EMBL" id="JAVRHQ010000009">
    <property type="protein sequence ID" value="MDT0643002.1"/>
    <property type="molecule type" value="Genomic_DNA"/>
</dbReference>
<evidence type="ECO:0000313" key="3">
    <source>
        <dbReference type="EMBL" id="MDT0643002.1"/>
    </source>
</evidence>
<accession>A0ABU3C9W7</accession>
<organism evidence="3 4">
    <name type="scientific">Autumnicola tepida</name>
    <dbReference type="NCBI Taxonomy" id="3075595"/>
    <lineage>
        <taxon>Bacteria</taxon>
        <taxon>Pseudomonadati</taxon>
        <taxon>Bacteroidota</taxon>
        <taxon>Flavobacteriia</taxon>
        <taxon>Flavobacteriales</taxon>
        <taxon>Flavobacteriaceae</taxon>
        <taxon>Autumnicola</taxon>
    </lineage>
</organism>
<protein>
    <submittedName>
        <fullName evidence="3">Helix-hairpin-helix domain-containing protein</fullName>
    </submittedName>
</protein>
<dbReference type="SUPFAM" id="SSF47781">
    <property type="entry name" value="RuvA domain 2-like"/>
    <property type="match status" value="3"/>
</dbReference>
<evidence type="ECO:0000256" key="1">
    <source>
        <dbReference type="SAM" id="Phobius"/>
    </source>
</evidence>
<dbReference type="SMART" id="SM00278">
    <property type="entry name" value="HhH1"/>
    <property type="match status" value="3"/>
</dbReference>
<dbReference type="InterPro" id="IPR003583">
    <property type="entry name" value="Hlx-hairpin-Hlx_DNA-bd_motif"/>
</dbReference>
<comment type="caution">
    <text evidence="3">The sequence shown here is derived from an EMBL/GenBank/DDBJ whole genome shotgun (WGS) entry which is preliminary data.</text>
</comment>
<keyword evidence="1" id="KW-0472">Membrane</keyword>
<dbReference type="PANTHER" id="PTHR21180">
    <property type="entry name" value="ENDONUCLEASE/EXONUCLEASE/PHOSPHATASE FAMILY DOMAIN-CONTAINING PROTEIN 1"/>
    <property type="match status" value="1"/>
</dbReference>
<dbReference type="Gene3D" id="1.10.150.280">
    <property type="entry name" value="AF1531-like domain"/>
    <property type="match status" value="2"/>
</dbReference>